<organism evidence="1">
    <name type="scientific">Arion vulgaris</name>
    <dbReference type="NCBI Taxonomy" id="1028688"/>
    <lineage>
        <taxon>Eukaryota</taxon>
        <taxon>Metazoa</taxon>
        <taxon>Spiralia</taxon>
        <taxon>Lophotrochozoa</taxon>
        <taxon>Mollusca</taxon>
        <taxon>Gastropoda</taxon>
        <taxon>Heterobranchia</taxon>
        <taxon>Euthyneura</taxon>
        <taxon>Panpulmonata</taxon>
        <taxon>Eupulmonata</taxon>
        <taxon>Stylommatophora</taxon>
        <taxon>Helicina</taxon>
        <taxon>Arionoidea</taxon>
        <taxon>Arionidae</taxon>
        <taxon>Arion</taxon>
    </lineage>
</organism>
<name>A0A0B7C1W6_9EUPU</name>
<protein>
    <submittedName>
        <fullName evidence="1">Uncharacterized protein</fullName>
    </submittedName>
</protein>
<sequence length="72" mass="8458">LITRLEYQQNLMIQHQTETDQLKLQISVIDMNEELRQTKAGLQVIVADIIRVQAELTNHISSFLNRIKHFEV</sequence>
<evidence type="ECO:0000313" key="1">
    <source>
        <dbReference type="EMBL" id="CEK99197.1"/>
    </source>
</evidence>
<proteinExistence type="predicted"/>
<accession>A0A0B7C1W6</accession>
<feature type="non-terminal residue" evidence="1">
    <location>
        <position position="72"/>
    </location>
</feature>
<feature type="non-terminal residue" evidence="1">
    <location>
        <position position="1"/>
    </location>
</feature>
<gene>
    <name evidence="1" type="primary">ORF220673</name>
</gene>
<reference evidence="1" key="1">
    <citation type="submission" date="2014-12" db="EMBL/GenBank/DDBJ databases">
        <title>Insight into the proteome of Arion vulgaris.</title>
        <authorList>
            <person name="Aradska J."/>
            <person name="Bulat T."/>
            <person name="Smidak R."/>
            <person name="Sarate P."/>
            <person name="Gangsoo J."/>
            <person name="Sialana F."/>
            <person name="Bilban M."/>
            <person name="Lubec G."/>
        </authorList>
    </citation>
    <scope>NUCLEOTIDE SEQUENCE</scope>
    <source>
        <tissue evidence="1">Skin</tissue>
    </source>
</reference>
<dbReference type="EMBL" id="HACG01052326">
    <property type="protein sequence ID" value="CEK99197.1"/>
    <property type="molecule type" value="Transcribed_RNA"/>
</dbReference>
<dbReference type="AlphaFoldDB" id="A0A0B7C1W6"/>